<evidence type="ECO:0000313" key="4">
    <source>
        <dbReference type="Proteomes" id="UP000290517"/>
    </source>
</evidence>
<comment type="caution">
    <text evidence="2">The sequence shown here is derived from an EMBL/GenBank/DDBJ whole genome shotgun (WGS) entry which is preliminary data.</text>
</comment>
<accession>A0A4V1N4V3</accession>
<dbReference type="OrthoDB" id="3577648at2"/>
<protein>
    <submittedName>
        <fullName evidence="2">Toxin</fullName>
    </submittedName>
</protein>
<reference evidence="3 4" key="1">
    <citation type="submission" date="2019-01" db="EMBL/GenBank/DDBJ databases">
        <title>Oerskovia turbata Genome sequencing and assembly.</title>
        <authorList>
            <person name="Dou T."/>
        </authorList>
    </citation>
    <scope>NUCLEOTIDE SEQUENCE [LARGE SCALE GENOMIC DNA]</scope>
    <source>
        <strain evidence="2 3">JCM12123</strain>
        <strain evidence="1 4">JCM3160</strain>
    </source>
</reference>
<dbReference type="Proteomes" id="UP000290517">
    <property type="component" value="Unassembled WGS sequence"/>
</dbReference>
<evidence type="ECO:0000313" key="2">
    <source>
        <dbReference type="EMBL" id="RXR33466.1"/>
    </source>
</evidence>
<dbReference type="AlphaFoldDB" id="A0A4V1N4V3"/>
<sequence length="82" mass="9562">MHDSARKHFNRDRLTTASVLFAAQQVVYRAPLDDEDDPRRWLLLGFDDAGRLLELVVLIFDSGDELLIHAMKARPQYFDLLY</sequence>
<gene>
    <name evidence="1" type="ORF">EQW73_10350</name>
    <name evidence="2" type="ORF">EQW78_11810</name>
</gene>
<evidence type="ECO:0000313" key="1">
    <source>
        <dbReference type="EMBL" id="RXR25916.1"/>
    </source>
</evidence>
<evidence type="ECO:0000313" key="3">
    <source>
        <dbReference type="Proteomes" id="UP000289805"/>
    </source>
</evidence>
<keyword evidence="4" id="KW-1185">Reference proteome</keyword>
<dbReference type="STRING" id="1713.GCA_000718325_01757"/>
<organism evidence="2 3">
    <name type="scientific">Oerskovia turbata</name>
    <dbReference type="NCBI Taxonomy" id="1713"/>
    <lineage>
        <taxon>Bacteria</taxon>
        <taxon>Bacillati</taxon>
        <taxon>Actinomycetota</taxon>
        <taxon>Actinomycetes</taxon>
        <taxon>Micrococcales</taxon>
        <taxon>Cellulomonadaceae</taxon>
        <taxon>Oerskovia</taxon>
    </lineage>
</organism>
<proteinExistence type="predicted"/>
<dbReference type="EMBL" id="SDJR01000005">
    <property type="protein sequence ID" value="RXR25916.1"/>
    <property type="molecule type" value="Genomic_DNA"/>
</dbReference>
<dbReference type="Proteomes" id="UP000289805">
    <property type="component" value="Unassembled WGS sequence"/>
</dbReference>
<dbReference type="EMBL" id="SDJQ01000014">
    <property type="protein sequence ID" value="RXR33466.1"/>
    <property type="molecule type" value="Genomic_DNA"/>
</dbReference>
<name>A0A4V1N4V3_9CELL</name>